<dbReference type="InterPro" id="IPR003593">
    <property type="entry name" value="AAA+_ATPase"/>
</dbReference>
<evidence type="ECO:0000256" key="3">
    <source>
        <dbReference type="ARBA" id="ARBA00022741"/>
    </source>
</evidence>
<evidence type="ECO:0000313" key="7">
    <source>
        <dbReference type="Proteomes" id="UP000005990"/>
    </source>
</evidence>
<dbReference type="AlphaFoldDB" id="E4KPA4"/>
<evidence type="ECO:0000256" key="2">
    <source>
        <dbReference type="ARBA" id="ARBA00022448"/>
    </source>
</evidence>
<evidence type="ECO:0000256" key="1">
    <source>
        <dbReference type="ARBA" id="ARBA00005417"/>
    </source>
</evidence>
<dbReference type="SUPFAM" id="SSF52540">
    <property type="entry name" value="P-loop containing nucleoside triphosphate hydrolases"/>
    <property type="match status" value="1"/>
</dbReference>
<gene>
    <name evidence="6" type="ORF">HMPREF9257_1391</name>
</gene>
<evidence type="ECO:0000259" key="5">
    <source>
        <dbReference type="PROSITE" id="PS50893"/>
    </source>
</evidence>
<dbReference type="Proteomes" id="UP000005990">
    <property type="component" value="Unassembled WGS sequence"/>
</dbReference>
<comment type="caution">
    <text evidence="6">The sequence shown here is derived from an EMBL/GenBank/DDBJ whole genome shotgun (WGS) entry which is preliminary data.</text>
</comment>
<organism evidence="6 7">
    <name type="scientific">Eremococcus coleocola ACS-139-V-Col8</name>
    <dbReference type="NCBI Taxonomy" id="908337"/>
    <lineage>
        <taxon>Bacteria</taxon>
        <taxon>Bacillati</taxon>
        <taxon>Bacillota</taxon>
        <taxon>Bacilli</taxon>
        <taxon>Lactobacillales</taxon>
        <taxon>Aerococcaceae</taxon>
        <taxon>Eremococcus</taxon>
    </lineage>
</organism>
<dbReference type="Pfam" id="PF00005">
    <property type="entry name" value="ABC_tran"/>
    <property type="match status" value="1"/>
</dbReference>
<dbReference type="GO" id="GO:0005524">
    <property type="term" value="F:ATP binding"/>
    <property type="evidence" value="ECO:0007669"/>
    <property type="project" value="UniProtKB-KW"/>
</dbReference>
<dbReference type="eggNOG" id="COG1131">
    <property type="taxonomic scope" value="Bacteria"/>
</dbReference>
<dbReference type="OrthoDB" id="9804819at2"/>
<feature type="domain" description="ABC transporter" evidence="5">
    <location>
        <begin position="4"/>
        <end position="229"/>
    </location>
</feature>
<protein>
    <submittedName>
        <fullName evidence="6">ABC transporter, ATP-binding protein</fullName>
    </submittedName>
</protein>
<dbReference type="Gene3D" id="3.40.50.300">
    <property type="entry name" value="P-loop containing nucleotide triphosphate hydrolases"/>
    <property type="match status" value="1"/>
</dbReference>
<dbReference type="InterPro" id="IPR003439">
    <property type="entry name" value="ABC_transporter-like_ATP-bd"/>
</dbReference>
<dbReference type="PANTHER" id="PTHR43335">
    <property type="entry name" value="ABC TRANSPORTER, ATP-BINDING PROTEIN"/>
    <property type="match status" value="1"/>
</dbReference>
<sequence length="287" mass="32372">MNSIEIKHLSFSYGKKIVLNNINLSIGNGLYGLLGKNGAGKTTLMKLIVGLLPKSKGQIKVCGETDPKKIRSVVGYLPQDFDFYPDMKVREALNYLGILDNMKGSQLNQRVDELLGLVNLSQDQNKKIKDLSGGMKRRLGIAQSLLNNPHVLIVDEPTAGLDPEERIRFRNLLSDLSAEKIVLFSTHIASDLESTANRLGILDNGHFIYDGSVEDLLKEYSGGTYETIVNRKDYTSFKSQYIVFEQKELAEGILVRFIHYGRPLAQFKRISPNLESAYLMKIYDRRR</sequence>
<dbReference type="SMART" id="SM00382">
    <property type="entry name" value="AAA"/>
    <property type="match status" value="1"/>
</dbReference>
<dbReference type="PROSITE" id="PS50893">
    <property type="entry name" value="ABC_TRANSPORTER_2"/>
    <property type="match status" value="1"/>
</dbReference>
<dbReference type="InterPro" id="IPR017871">
    <property type="entry name" value="ABC_transporter-like_CS"/>
</dbReference>
<dbReference type="InterPro" id="IPR027417">
    <property type="entry name" value="P-loop_NTPase"/>
</dbReference>
<dbReference type="RefSeq" id="WP_006418205.1">
    <property type="nucleotide sequence ID" value="NZ_AENN01000015.1"/>
</dbReference>
<keyword evidence="7" id="KW-1185">Reference proteome</keyword>
<reference evidence="6 7" key="1">
    <citation type="submission" date="2010-10" db="EMBL/GenBank/DDBJ databases">
        <authorList>
            <person name="Durkin A.S."/>
            <person name="Madupu R."/>
            <person name="Torralba M."/>
            <person name="Gillis M."/>
            <person name="Methe B."/>
            <person name="Sutton G."/>
            <person name="Nelson K.E."/>
        </authorList>
    </citation>
    <scope>NUCLEOTIDE SEQUENCE [LARGE SCALE GENOMIC DNA]</scope>
    <source>
        <strain evidence="6 7">ACS-139-V-Col8</strain>
    </source>
</reference>
<dbReference type="GO" id="GO:0016887">
    <property type="term" value="F:ATP hydrolysis activity"/>
    <property type="evidence" value="ECO:0007669"/>
    <property type="project" value="InterPro"/>
</dbReference>
<keyword evidence="3" id="KW-0547">Nucleotide-binding</keyword>
<keyword evidence="4 6" id="KW-0067">ATP-binding</keyword>
<dbReference type="EMBL" id="AENN01000015">
    <property type="protein sequence ID" value="EFR31002.1"/>
    <property type="molecule type" value="Genomic_DNA"/>
</dbReference>
<keyword evidence="2" id="KW-0813">Transport</keyword>
<comment type="similarity">
    <text evidence="1">Belongs to the ABC transporter superfamily.</text>
</comment>
<evidence type="ECO:0000313" key="6">
    <source>
        <dbReference type="EMBL" id="EFR31002.1"/>
    </source>
</evidence>
<dbReference type="PROSITE" id="PS00211">
    <property type="entry name" value="ABC_TRANSPORTER_1"/>
    <property type="match status" value="1"/>
</dbReference>
<accession>E4KPA4</accession>
<proteinExistence type="inferred from homology"/>
<dbReference type="PANTHER" id="PTHR43335:SF2">
    <property type="entry name" value="ABC TRANSPORTER, ATP-BINDING PROTEIN"/>
    <property type="match status" value="1"/>
</dbReference>
<dbReference type="CDD" id="cd03264">
    <property type="entry name" value="ABC_drug_resistance_like"/>
    <property type="match status" value="1"/>
</dbReference>
<evidence type="ECO:0000256" key="4">
    <source>
        <dbReference type="ARBA" id="ARBA00022840"/>
    </source>
</evidence>
<dbReference type="STRING" id="908337.HMPREF9257_1391"/>
<name>E4KPA4_9LACT</name>